<comment type="similarity">
    <text evidence="2">Belongs to the RRP12 family.</text>
</comment>
<dbReference type="GO" id="GO:0005634">
    <property type="term" value="C:nucleus"/>
    <property type="evidence" value="ECO:0007669"/>
    <property type="project" value="UniProtKB-SubCell"/>
</dbReference>
<feature type="domain" description="RRP12 N-terminal HEAT" evidence="6">
    <location>
        <begin position="12"/>
        <end position="226"/>
    </location>
</feature>
<evidence type="ECO:0000313" key="7">
    <source>
        <dbReference type="EMBL" id="CUS13553.1"/>
    </source>
</evidence>
<proteinExistence type="inferred from homology"/>
<dbReference type="SUPFAM" id="SSF48371">
    <property type="entry name" value="ARM repeat"/>
    <property type="match status" value="1"/>
</dbReference>
<feature type="compositionally biased region" description="Acidic residues" evidence="4">
    <location>
        <begin position="1181"/>
        <end position="1197"/>
    </location>
</feature>
<organism evidence="7 8">
    <name type="scientific">Tuber aestivum</name>
    <name type="common">summer truffle</name>
    <dbReference type="NCBI Taxonomy" id="59557"/>
    <lineage>
        <taxon>Eukaryota</taxon>
        <taxon>Fungi</taxon>
        <taxon>Dikarya</taxon>
        <taxon>Ascomycota</taxon>
        <taxon>Pezizomycotina</taxon>
        <taxon>Pezizomycetes</taxon>
        <taxon>Pezizales</taxon>
        <taxon>Tuberaceae</taxon>
        <taxon>Tuber</taxon>
    </lineage>
</organism>
<evidence type="ECO:0000256" key="4">
    <source>
        <dbReference type="SAM" id="MobiDB-lite"/>
    </source>
</evidence>
<feature type="region of interest" description="Disordered" evidence="4">
    <location>
        <begin position="1040"/>
        <end position="1133"/>
    </location>
</feature>
<evidence type="ECO:0000259" key="6">
    <source>
        <dbReference type="Pfam" id="PF25772"/>
    </source>
</evidence>
<keyword evidence="8" id="KW-1185">Reference proteome</keyword>
<feature type="compositionally biased region" description="Basic residues" evidence="4">
    <location>
        <begin position="1164"/>
        <end position="1176"/>
    </location>
</feature>
<feature type="compositionally biased region" description="Polar residues" evidence="4">
    <location>
        <begin position="1104"/>
        <end position="1115"/>
    </location>
</feature>
<feature type="domain" description="RRP12 HEAT" evidence="5">
    <location>
        <begin position="337"/>
        <end position="630"/>
    </location>
</feature>
<dbReference type="Gene3D" id="1.25.10.10">
    <property type="entry name" value="Leucine-rich Repeat Variant"/>
    <property type="match status" value="2"/>
</dbReference>
<feature type="region of interest" description="Disordered" evidence="4">
    <location>
        <begin position="995"/>
        <end position="1028"/>
    </location>
</feature>
<accession>A0A292Q494</accession>
<evidence type="ECO:0000259" key="5">
    <source>
        <dbReference type="Pfam" id="PF08161"/>
    </source>
</evidence>
<dbReference type="InterPro" id="IPR052087">
    <property type="entry name" value="RRP12"/>
</dbReference>
<dbReference type="EMBL" id="LN890971">
    <property type="protein sequence ID" value="CUS13553.1"/>
    <property type="molecule type" value="Genomic_DNA"/>
</dbReference>
<evidence type="ECO:0000256" key="2">
    <source>
        <dbReference type="ARBA" id="ARBA00007690"/>
    </source>
</evidence>
<dbReference type="InterPro" id="IPR011989">
    <property type="entry name" value="ARM-like"/>
</dbReference>
<dbReference type="PANTHER" id="PTHR48287:SF1">
    <property type="entry name" value="ARM REPEAT SUPERFAMILY PROTEIN"/>
    <property type="match status" value="1"/>
</dbReference>
<gene>
    <name evidence="7" type="ORF">GSTUAT00002343001</name>
</gene>
<dbReference type="Proteomes" id="UP001412239">
    <property type="component" value="Unassembled WGS sequence"/>
</dbReference>
<name>A0A292Q494_9PEZI</name>
<dbReference type="InterPro" id="IPR057860">
    <property type="entry name" value="HEAT_RRP12_N"/>
</dbReference>
<reference evidence="7" key="1">
    <citation type="submission" date="2015-10" db="EMBL/GenBank/DDBJ databases">
        <authorList>
            <person name="Regsiter A."/>
            <person name="william w."/>
        </authorList>
    </citation>
    <scope>NUCLEOTIDE SEQUENCE</scope>
    <source>
        <strain evidence="7">Montdore</strain>
    </source>
</reference>
<dbReference type="AlphaFoldDB" id="A0A292Q494"/>
<evidence type="ECO:0000256" key="1">
    <source>
        <dbReference type="ARBA" id="ARBA00004123"/>
    </source>
</evidence>
<protein>
    <submittedName>
        <fullName evidence="7">Uncharacterized protein</fullName>
    </submittedName>
</protein>
<dbReference type="Pfam" id="PF25772">
    <property type="entry name" value="HEAT_RRP12_N"/>
    <property type="match status" value="1"/>
</dbReference>
<evidence type="ECO:0000313" key="8">
    <source>
        <dbReference type="Proteomes" id="UP001412239"/>
    </source>
</evidence>
<dbReference type="InterPro" id="IPR012978">
    <property type="entry name" value="HEAT_RRP12"/>
</dbReference>
<dbReference type="Pfam" id="PF08161">
    <property type="entry name" value="RRP12_HEAT"/>
    <property type="match status" value="1"/>
</dbReference>
<dbReference type="PANTHER" id="PTHR48287">
    <property type="entry name" value="ARM REPEAT SUPERFAMILY PROTEIN"/>
    <property type="match status" value="1"/>
</dbReference>
<comment type="subcellular location">
    <subcellularLocation>
        <location evidence="1">Nucleus</location>
    </subcellularLocation>
</comment>
<dbReference type="InterPro" id="IPR016024">
    <property type="entry name" value="ARM-type_fold"/>
</dbReference>
<keyword evidence="3" id="KW-0539">Nucleus</keyword>
<feature type="region of interest" description="Disordered" evidence="4">
    <location>
        <begin position="1157"/>
        <end position="1248"/>
    </location>
</feature>
<evidence type="ECO:0000256" key="3">
    <source>
        <dbReference type="ARBA" id="ARBA00023242"/>
    </source>
</evidence>
<sequence>MSLEVKLEKIRSPNLQNQQQVAVVLSAVEDILREQKTEFMPTAYFAALLSLLQQATSTSAVLNRDLAASTVYLLDLVTPFAPLPLLRSKFQQILLHLVPALTARDADAPLLRSSIGCLASLLVAQDGPAWAIPQRDIGPRRALVGLLTLGLDGRPKVRKRAHEAIAEVLKNPPPSPSLDHPAAEICATFTLQSVADLAKASEEQRRKNGEHDPRVIHSLQLIKVVVGTGGWPSKRVEGLCEVLLGVSKGTNEYIMGAVFGVFEEMFANLVDGMASAKLPRVIKAISELRPSQNDSQLLPSWLAVIARGYEMYAQAPEGEAFVELPSLFKTVATFLDSQAYNIRTSAAQCLISLVTSCIPDSSLFDITRSTENIFKKITATATDLLSVRFQGAWNQVFDILNALFDKLRWRSTPLLDEAIKVIGSLRSNEGFQGKKEADEVLGRATRAVGPDSILSILPLNLIKPAPGTPGRAWMLPILRDWVGNTKLQHFRKEFIPLSEALFQKVVDFGEEKEKTVEIKIFETLVGQIWALFPGYCDLPLDLTEAFDQSFGELIANVLYQKVDLRSDICKALQRLIDSNKAVLEVPLEDDEENLVTQRRVCKADAKKNIAHLASFSGNMLAVLFNVYSTTLPQYRGFILKCLNSFLSITPGAELTATFQRVTSILESTLAEPAKKKSETNAVGNARMPPMSHTLMDLVITITPYLLPDSHQTLFTIFSVTVSQIEDPQLQKKAYKVIPRLSEAESGKQALIEKSEDLQNFLIETAEKVTSPARRDRLMALSQLVEFLPATNLHFIPSILSEVVISTKEVNEKARTAAFDLLVLMGEKMRSGGTLINSKVTHMPSDTPNVTATLDEYVTMVSAGLAGSTPHMVSASITALTRILYQFKDDMSKSLISEMITTLDLFLTSKNREIVRSVLGFIKVCIISLPKETMLPRFNSLVPNLMIWSHEHKAHFKAKVKHIIERMVRRFSYEAVERHVPEEDKKLVINIRKMRERRKRHKDAATPNNEEGGDEEEVDTARRTKRQSKFASEFEAAIYDSDSDMSCGSDTEANSVPRRNKRGSKSGEAYIHEEEDEPLDLLDRKSMANISSTRPQRTRIGGSRKSATPNARTSNDGKLILGGEDNNDTERNEGDVDMGAGLACAGGVNAYVQAVAGKDAFVRGQRGRVKYSNKKGRHNDAGDSDGDSNNGDEEMEVDMGEKSGKGIYSSRGGSGRLKSGKGMSGQKGLGVRSAREGRVAKSPRRKGRR</sequence>
<feature type="compositionally biased region" description="Polar residues" evidence="4">
    <location>
        <begin position="1043"/>
        <end position="1053"/>
    </location>
</feature>